<keyword evidence="2" id="KW-1185">Reference proteome</keyword>
<sequence length="184" mass="20207">MEGEQNNSMKLVAFTALPDPHGDSTICTGGDKVFTIQSVSDYERMHEGQLEEAVGKHETQETERMYTERSVHGLMSGRQVLTRKLDGEAAACYSNPPGCVVYLIRYYGNFSCSLGKSRGVVVELSAYLEAQALISVHIRRFPLTEVSASTVPTPAGRRGLLSLDLNASEMQLQHRREPACGRVG</sequence>
<dbReference type="EMBL" id="JACVVK020000068">
    <property type="protein sequence ID" value="KAK7496294.1"/>
    <property type="molecule type" value="Genomic_DNA"/>
</dbReference>
<proteinExistence type="predicted"/>
<comment type="caution">
    <text evidence="1">The sequence shown here is derived from an EMBL/GenBank/DDBJ whole genome shotgun (WGS) entry which is preliminary data.</text>
</comment>
<gene>
    <name evidence="1" type="ORF">BaRGS_00012459</name>
</gene>
<evidence type="ECO:0000313" key="2">
    <source>
        <dbReference type="Proteomes" id="UP001519460"/>
    </source>
</evidence>
<organism evidence="1 2">
    <name type="scientific">Batillaria attramentaria</name>
    <dbReference type="NCBI Taxonomy" id="370345"/>
    <lineage>
        <taxon>Eukaryota</taxon>
        <taxon>Metazoa</taxon>
        <taxon>Spiralia</taxon>
        <taxon>Lophotrochozoa</taxon>
        <taxon>Mollusca</taxon>
        <taxon>Gastropoda</taxon>
        <taxon>Caenogastropoda</taxon>
        <taxon>Sorbeoconcha</taxon>
        <taxon>Cerithioidea</taxon>
        <taxon>Batillariidae</taxon>
        <taxon>Batillaria</taxon>
    </lineage>
</organism>
<evidence type="ECO:0000313" key="1">
    <source>
        <dbReference type="EMBL" id="KAK7496294.1"/>
    </source>
</evidence>
<name>A0ABD0LA43_9CAEN</name>
<accession>A0ABD0LA43</accession>
<dbReference type="AlphaFoldDB" id="A0ABD0LA43"/>
<reference evidence="1 2" key="1">
    <citation type="journal article" date="2023" name="Sci. Data">
        <title>Genome assembly of the Korean intertidal mud-creeper Batillaria attramentaria.</title>
        <authorList>
            <person name="Patra A.K."/>
            <person name="Ho P.T."/>
            <person name="Jun S."/>
            <person name="Lee S.J."/>
            <person name="Kim Y."/>
            <person name="Won Y.J."/>
        </authorList>
    </citation>
    <scope>NUCLEOTIDE SEQUENCE [LARGE SCALE GENOMIC DNA]</scope>
    <source>
        <strain evidence="1">Wonlab-2016</strain>
    </source>
</reference>
<feature type="non-terminal residue" evidence="1">
    <location>
        <position position="184"/>
    </location>
</feature>
<protein>
    <submittedName>
        <fullName evidence="1">Uncharacterized protein</fullName>
    </submittedName>
</protein>
<dbReference type="Proteomes" id="UP001519460">
    <property type="component" value="Unassembled WGS sequence"/>
</dbReference>